<accession>A0ABR0MRK3</accession>
<dbReference type="InterPro" id="IPR026015">
    <property type="entry name" value="ATP_synth_OSCP/delta_N_sf"/>
</dbReference>
<name>A0ABR0MRK3_GOSAR</name>
<keyword evidence="4" id="KW-0813">Transport</keyword>
<sequence length="475" mass="53560">MAMAARVRSTLPIFHRLLRSDSLPSHTPRATLHRTLLCPELSRKYSTSLKKDENVKVPLALFGGSGNYASALYLAAVKGNALDKVESELLDLVQASKNSQLFSQFTKDLSVPAETRVKAINEICGQAKFSDLTKNFLVILAENGRLRHIESIAKRFVELTMAHKGEVKAIVTSVIPLPSQEEKELKETLQEIIGQGKQVKLEQKIDPSILGGLVVEFEQKVFDMSIKTRARQMERFLRFFKCSSHHTTQCRMCFNALFTSLALLASPCSSRDVCACCLALFTTVARCRQCVRTRLFEQIKDFEWKLPSDLGITIFKVTICLHIKMSASFTLNVTPSFGVDSKFGLDGLPYFVAVVAVDCIMEVWIRSFEMQQMRISMSMTVLMFVENDMHTWYRSVDLNYAMASYGRELKEGDYLKGVLLIAYERIVFGGLAGAGFGERNKGLKVCRGKRLDSLPPCMLWKFREMIESTLIADQF</sequence>
<dbReference type="Gene3D" id="1.10.520.20">
    <property type="entry name" value="N-terminal domain of the delta subunit of the F1F0-ATP synthase"/>
    <property type="match status" value="1"/>
</dbReference>
<comment type="similarity">
    <text evidence="2">Belongs to the ATPase delta chain family.</text>
</comment>
<comment type="caution">
    <text evidence="9">The sequence shown here is derived from an EMBL/GenBank/DDBJ whole genome shotgun (WGS) entry which is preliminary data.</text>
</comment>
<dbReference type="InterPro" id="IPR000711">
    <property type="entry name" value="ATPase_OSCP/dsu"/>
</dbReference>
<evidence type="ECO:0008006" key="11">
    <source>
        <dbReference type="Google" id="ProtNLM"/>
    </source>
</evidence>
<evidence type="ECO:0000256" key="6">
    <source>
        <dbReference type="ARBA" id="ARBA00023065"/>
    </source>
</evidence>
<dbReference type="HAMAP" id="MF_01416">
    <property type="entry name" value="ATP_synth_delta_bact"/>
    <property type="match status" value="1"/>
</dbReference>
<evidence type="ECO:0000256" key="7">
    <source>
        <dbReference type="ARBA" id="ARBA00023136"/>
    </source>
</evidence>
<evidence type="ECO:0000256" key="1">
    <source>
        <dbReference type="ARBA" id="ARBA00004370"/>
    </source>
</evidence>
<evidence type="ECO:0000256" key="5">
    <source>
        <dbReference type="ARBA" id="ARBA00022781"/>
    </source>
</evidence>
<keyword evidence="7" id="KW-0472">Membrane</keyword>
<evidence type="ECO:0000256" key="8">
    <source>
        <dbReference type="ARBA" id="ARBA00023310"/>
    </source>
</evidence>
<evidence type="ECO:0000313" key="10">
    <source>
        <dbReference type="Proteomes" id="UP001358586"/>
    </source>
</evidence>
<proteinExistence type="inferred from homology"/>
<gene>
    <name evidence="9" type="ORF">PVK06_043847</name>
</gene>
<evidence type="ECO:0000256" key="3">
    <source>
        <dbReference type="ARBA" id="ARBA00011648"/>
    </source>
</evidence>
<comment type="subunit">
    <text evidence="3">F-type ATPases have 2 components, CF(1) - the catalytic core - and CF(0) - the membrane proton channel. CF(1) has five subunits: alpha(3), beta(3), gamma(1), delta(1), epsilon(1). CF(0) has three main subunits: a, b and c.</text>
</comment>
<reference evidence="9 10" key="1">
    <citation type="submission" date="2023-03" db="EMBL/GenBank/DDBJ databases">
        <title>WGS of Gossypium arboreum.</title>
        <authorList>
            <person name="Yu D."/>
        </authorList>
    </citation>
    <scope>NUCLEOTIDE SEQUENCE [LARGE SCALE GENOMIC DNA]</scope>
    <source>
        <tissue evidence="9">Leaf</tissue>
    </source>
</reference>
<protein>
    <recommendedName>
        <fullName evidence="11">ATP synthase subunit O, mitochondrial</fullName>
    </recommendedName>
</protein>
<dbReference type="Pfam" id="PF00213">
    <property type="entry name" value="OSCP"/>
    <property type="match status" value="1"/>
</dbReference>
<evidence type="ECO:0000313" key="9">
    <source>
        <dbReference type="EMBL" id="KAK5775892.1"/>
    </source>
</evidence>
<keyword evidence="6" id="KW-0406">Ion transport</keyword>
<dbReference type="InterPro" id="IPR020781">
    <property type="entry name" value="ATPase_OSCP/d_CS"/>
</dbReference>
<keyword evidence="5" id="KW-0375">Hydrogen ion transport</keyword>
<evidence type="ECO:0000256" key="4">
    <source>
        <dbReference type="ARBA" id="ARBA00022448"/>
    </source>
</evidence>
<keyword evidence="10" id="KW-1185">Reference proteome</keyword>
<dbReference type="PRINTS" id="PR00125">
    <property type="entry name" value="ATPASEDELTA"/>
</dbReference>
<dbReference type="SUPFAM" id="SSF47928">
    <property type="entry name" value="N-terminal domain of the delta subunit of the F1F0-ATP synthase"/>
    <property type="match status" value="1"/>
</dbReference>
<evidence type="ECO:0000256" key="2">
    <source>
        <dbReference type="ARBA" id="ARBA00007046"/>
    </source>
</evidence>
<dbReference type="Proteomes" id="UP001358586">
    <property type="component" value="Chromosome 12"/>
</dbReference>
<dbReference type="PROSITE" id="PS00389">
    <property type="entry name" value="ATPASE_DELTA"/>
    <property type="match status" value="1"/>
</dbReference>
<keyword evidence="8" id="KW-0066">ATP synthesis</keyword>
<dbReference type="NCBIfam" id="TIGR01145">
    <property type="entry name" value="ATP_synt_delta"/>
    <property type="match status" value="1"/>
</dbReference>
<organism evidence="9 10">
    <name type="scientific">Gossypium arboreum</name>
    <name type="common">Tree cotton</name>
    <name type="synonym">Gossypium nanking</name>
    <dbReference type="NCBI Taxonomy" id="29729"/>
    <lineage>
        <taxon>Eukaryota</taxon>
        <taxon>Viridiplantae</taxon>
        <taxon>Streptophyta</taxon>
        <taxon>Embryophyta</taxon>
        <taxon>Tracheophyta</taxon>
        <taxon>Spermatophyta</taxon>
        <taxon>Magnoliopsida</taxon>
        <taxon>eudicotyledons</taxon>
        <taxon>Gunneridae</taxon>
        <taxon>Pentapetalae</taxon>
        <taxon>rosids</taxon>
        <taxon>malvids</taxon>
        <taxon>Malvales</taxon>
        <taxon>Malvaceae</taxon>
        <taxon>Malvoideae</taxon>
        <taxon>Gossypium</taxon>
    </lineage>
</organism>
<comment type="subcellular location">
    <subcellularLocation>
        <location evidence="1">Membrane</location>
    </subcellularLocation>
</comment>
<dbReference type="PANTHER" id="PTHR11910">
    <property type="entry name" value="ATP SYNTHASE DELTA CHAIN"/>
    <property type="match status" value="1"/>
</dbReference>
<dbReference type="EMBL" id="JARKNE010000012">
    <property type="protein sequence ID" value="KAK5775892.1"/>
    <property type="molecule type" value="Genomic_DNA"/>
</dbReference>